<reference evidence="4" key="2">
    <citation type="journal article" date="2021" name="PeerJ">
        <title>Extensive microbial diversity within the chicken gut microbiome revealed by metagenomics and culture.</title>
        <authorList>
            <person name="Gilroy R."/>
            <person name="Ravi A."/>
            <person name="Getino M."/>
            <person name="Pursley I."/>
            <person name="Horton D.L."/>
            <person name="Alikhan N.F."/>
            <person name="Baker D."/>
            <person name="Gharbi K."/>
            <person name="Hall N."/>
            <person name="Watson M."/>
            <person name="Adriaenssens E.M."/>
            <person name="Foster-Nyarko E."/>
            <person name="Jarju S."/>
            <person name="Secka A."/>
            <person name="Antonio M."/>
            <person name="Oren A."/>
            <person name="Chaudhuri R.R."/>
            <person name="La Ragione R."/>
            <person name="Hildebrand F."/>
            <person name="Pallen M.J."/>
        </authorList>
    </citation>
    <scope>NUCLEOTIDE SEQUENCE</scope>
    <source>
        <strain evidence="4">ChiGjej1B1-1684</strain>
    </source>
</reference>
<dbReference type="InterPro" id="IPR018356">
    <property type="entry name" value="Tscrpt_reg_HTH_DeoR_CS"/>
</dbReference>
<proteinExistence type="predicted"/>
<dbReference type="PROSITE" id="PS00894">
    <property type="entry name" value="HTH_DEOR_1"/>
    <property type="match status" value="1"/>
</dbReference>
<dbReference type="EMBL" id="DVNG01000056">
    <property type="protein sequence ID" value="HIU50136.1"/>
    <property type="molecule type" value="Genomic_DNA"/>
</dbReference>
<dbReference type="InterPro" id="IPR014208">
    <property type="entry name" value="Spore_III_D"/>
</dbReference>
<sequence>MKGVVEERAVELGEYILENKETVRAAARKFGISKSTVHKDVSQRLKKLNPALYSEVKKILDINKSQRHIRGGLATKNKYLKLSMSKKSSGDI</sequence>
<keyword evidence="2" id="KW-0238">DNA-binding</keyword>
<evidence type="ECO:0000256" key="2">
    <source>
        <dbReference type="ARBA" id="ARBA00023125"/>
    </source>
</evidence>
<name>A0A9D1S7T4_9FIRM</name>
<evidence type="ECO:0000256" key="1">
    <source>
        <dbReference type="ARBA" id="ARBA00023015"/>
    </source>
</evidence>
<organism evidence="4 5">
    <name type="scientific">Candidatus Limousia pullorum</name>
    <dbReference type="NCBI Taxonomy" id="2840860"/>
    <lineage>
        <taxon>Bacteria</taxon>
        <taxon>Bacillati</taxon>
        <taxon>Bacillota</taxon>
        <taxon>Clostridia</taxon>
        <taxon>Eubacteriales</taxon>
        <taxon>Oscillospiraceae</taxon>
        <taxon>Oscillospiraceae incertae sedis</taxon>
        <taxon>Candidatus Limousia</taxon>
    </lineage>
</organism>
<dbReference type="NCBIfam" id="TIGR02844">
    <property type="entry name" value="spore_III_D"/>
    <property type="match status" value="1"/>
</dbReference>
<dbReference type="Proteomes" id="UP000824118">
    <property type="component" value="Unassembled WGS sequence"/>
</dbReference>
<reference evidence="4" key="1">
    <citation type="submission" date="2020-10" db="EMBL/GenBank/DDBJ databases">
        <authorList>
            <person name="Gilroy R."/>
        </authorList>
    </citation>
    <scope>NUCLEOTIDE SEQUENCE</scope>
    <source>
        <strain evidence="4">ChiGjej1B1-1684</strain>
    </source>
</reference>
<evidence type="ECO:0000313" key="4">
    <source>
        <dbReference type="EMBL" id="HIU50136.1"/>
    </source>
</evidence>
<comment type="caution">
    <text evidence="4">The sequence shown here is derived from an EMBL/GenBank/DDBJ whole genome shotgun (WGS) entry which is preliminary data.</text>
</comment>
<dbReference type="AlphaFoldDB" id="A0A9D1S7T4"/>
<evidence type="ECO:0000313" key="5">
    <source>
        <dbReference type="Proteomes" id="UP000824118"/>
    </source>
</evidence>
<keyword evidence="3" id="KW-0804">Transcription</keyword>
<evidence type="ECO:0000256" key="3">
    <source>
        <dbReference type="ARBA" id="ARBA00023163"/>
    </source>
</evidence>
<accession>A0A9D1S7T4</accession>
<protein>
    <submittedName>
        <fullName evidence="4">Sporulation transcriptional regulator SpoIIID</fullName>
    </submittedName>
</protein>
<dbReference type="Pfam" id="PF12116">
    <property type="entry name" value="SpoIIID"/>
    <property type="match status" value="1"/>
</dbReference>
<dbReference type="GO" id="GO:0003700">
    <property type="term" value="F:DNA-binding transcription factor activity"/>
    <property type="evidence" value="ECO:0007669"/>
    <property type="project" value="InterPro"/>
</dbReference>
<keyword evidence="1" id="KW-0805">Transcription regulation</keyword>
<gene>
    <name evidence="4" type="primary">spoIIID</name>
    <name evidence="4" type="ORF">IAD22_03895</name>
</gene>
<dbReference type="GO" id="GO:0003677">
    <property type="term" value="F:DNA binding"/>
    <property type="evidence" value="ECO:0007669"/>
    <property type="project" value="UniProtKB-KW"/>
</dbReference>